<dbReference type="InterPro" id="IPR019546">
    <property type="entry name" value="TAT_signal_bac_arc"/>
</dbReference>
<dbReference type="AlphaFoldDB" id="A0A7V5H461"/>
<feature type="non-terminal residue" evidence="1">
    <location>
        <position position="28"/>
    </location>
</feature>
<dbReference type="PROSITE" id="PS51318">
    <property type="entry name" value="TAT"/>
    <property type="match status" value="1"/>
</dbReference>
<reference evidence="1" key="1">
    <citation type="journal article" date="2020" name="mSystems">
        <title>Genome- and Community-Level Interaction Insights into Carbon Utilization and Element Cycling Functions of Hydrothermarchaeota in Hydrothermal Sediment.</title>
        <authorList>
            <person name="Zhou Z."/>
            <person name="Liu Y."/>
            <person name="Xu W."/>
            <person name="Pan J."/>
            <person name="Luo Z.H."/>
            <person name="Li M."/>
        </authorList>
    </citation>
    <scope>NUCLEOTIDE SEQUENCE [LARGE SCALE GENOMIC DNA]</scope>
    <source>
        <strain evidence="1">HyVt-76</strain>
    </source>
</reference>
<sequence>MPAYISRRQFLKSGLAAGLTLSLPITEP</sequence>
<organism evidence="1">
    <name type="scientific">Caldithrix abyssi</name>
    <dbReference type="NCBI Taxonomy" id="187145"/>
    <lineage>
        <taxon>Bacteria</taxon>
        <taxon>Pseudomonadati</taxon>
        <taxon>Calditrichota</taxon>
        <taxon>Calditrichia</taxon>
        <taxon>Calditrichales</taxon>
        <taxon>Calditrichaceae</taxon>
        <taxon>Caldithrix</taxon>
    </lineage>
</organism>
<dbReference type="Pfam" id="PF10518">
    <property type="entry name" value="TAT_signal"/>
    <property type="match status" value="1"/>
</dbReference>
<name>A0A7V5H461_CALAY</name>
<protein>
    <submittedName>
        <fullName evidence="1">Twin-arginine translocation signal domain-containing protein</fullName>
    </submittedName>
</protein>
<dbReference type="NCBIfam" id="TIGR01409">
    <property type="entry name" value="TAT_signal_seq"/>
    <property type="match status" value="1"/>
</dbReference>
<proteinExistence type="predicted"/>
<accession>A0A7V5H461</accession>
<comment type="caution">
    <text evidence="1">The sequence shown here is derived from an EMBL/GenBank/DDBJ whole genome shotgun (WGS) entry which is preliminary data.</text>
</comment>
<dbReference type="EMBL" id="DRTD01000528">
    <property type="protein sequence ID" value="HHE55536.1"/>
    <property type="molecule type" value="Genomic_DNA"/>
</dbReference>
<dbReference type="InterPro" id="IPR006311">
    <property type="entry name" value="TAT_signal"/>
</dbReference>
<dbReference type="Proteomes" id="UP000886111">
    <property type="component" value="Unassembled WGS sequence"/>
</dbReference>
<evidence type="ECO:0000313" key="1">
    <source>
        <dbReference type="EMBL" id="HHE55536.1"/>
    </source>
</evidence>
<gene>
    <name evidence="1" type="ORF">ENL21_07120</name>
</gene>